<organism evidence="1 2">
    <name type="scientific">Mycena chlorophos</name>
    <name type="common">Agaric fungus</name>
    <name type="synonym">Agaricus chlorophos</name>
    <dbReference type="NCBI Taxonomy" id="658473"/>
    <lineage>
        <taxon>Eukaryota</taxon>
        <taxon>Fungi</taxon>
        <taxon>Dikarya</taxon>
        <taxon>Basidiomycota</taxon>
        <taxon>Agaricomycotina</taxon>
        <taxon>Agaricomycetes</taxon>
        <taxon>Agaricomycetidae</taxon>
        <taxon>Agaricales</taxon>
        <taxon>Marasmiineae</taxon>
        <taxon>Mycenaceae</taxon>
        <taxon>Mycena</taxon>
    </lineage>
</organism>
<dbReference type="Gene3D" id="3.80.10.10">
    <property type="entry name" value="Ribonuclease Inhibitor"/>
    <property type="match status" value="1"/>
</dbReference>
<sequence length="272" mass="30143">MLVLILVASRVRVWIEPLLHRVFHIETGDQLQALHTRLANKPTHSASVRHLLITCAAEIYPALEHILRACTNLVDLGIWVSSAHKTPGVFPDLARNILQGTIQVPSLARLSLALEDLIGDNHRVLAPDLTSFTSLTHLDLTNFGPPGSAALLQLLKRPDVLPSLHYLAIPDTDIELYLAILALPRRLRILCVYGETTVDDSESALAEAQIPDPRFCIVSSAGDFGAFSEDWVQAAWHGVGLWERAEDRVASRRRKALEAGRMVLYKNLQLNN</sequence>
<dbReference type="EMBL" id="JACAZE010000011">
    <property type="protein sequence ID" value="KAF7304577.1"/>
    <property type="molecule type" value="Genomic_DNA"/>
</dbReference>
<dbReference type="AlphaFoldDB" id="A0A8H6W4F9"/>
<dbReference type="SUPFAM" id="SSF52047">
    <property type="entry name" value="RNI-like"/>
    <property type="match status" value="1"/>
</dbReference>
<reference evidence="1" key="1">
    <citation type="submission" date="2020-05" db="EMBL/GenBank/DDBJ databases">
        <title>Mycena genomes resolve the evolution of fungal bioluminescence.</title>
        <authorList>
            <person name="Tsai I.J."/>
        </authorList>
    </citation>
    <scope>NUCLEOTIDE SEQUENCE</scope>
    <source>
        <strain evidence="1">110903Hualien_Pintung</strain>
    </source>
</reference>
<comment type="caution">
    <text evidence="1">The sequence shown here is derived from an EMBL/GenBank/DDBJ whole genome shotgun (WGS) entry which is preliminary data.</text>
</comment>
<name>A0A8H6W4F9_MYCCL</name>
<proteinExistence type="predicted"/>
<protein>
    <submittedName>
        <fullName evidence="1">Uncharacterized protein</fullName>
    </submittedName>
</protein>
<evidence type="ECO:0000313" key="1">
    <source>
        <dbReference type="EMBL" id="KAF7304577.1"/>
    </source>
</evidence>
<gene>
    <name evidence="1" type="ORF">HMN09_00860400</name>
</gene>
<accession>A0A8H6W4F9</accession>
<keyword evidence="2" id="KW-1185">Reference proteome</keyword>
<dbReference type="OrthoDB" id="3035629at2759"/>
<dbReference type="InterPro" id="IPR032675">
    <property type="entry name" value="LRR_dom_sf"/>
</dbReference>
<dbReference type="Proteomes" id="UP000613580">
    <property type="component" value="Unassembled WGS sequence"/>
</dbReference>
<evidence type="ECO:0000313" key="2">
    <source>
        <dbReference type="Proteomes" id="UP000613580"/>
    </source>
</evidence>